<protein>
    <submittedName>
        <fullName evidence="2">Uncharacterized protein</fullName>
    </submittedName>
</protein>
<evidence type="ECO:0000313" key="3">
    <source>
        <dbReference type="Proteomes" id="UP000326759"/>
    </source>
</evidence>
<accession>A0A5N5T6U7</accession>
<evidence type="ECO:0000256" key="1">
    <source>
        <dbReference type="SAM" id="MobiDB-lite"/>
    </source>
</evidence>
<name>A0A5N5T6U7_9CRUS</name>
<organism evidence="2 3">
    <name type="scientific">Armadillidium nasatum</name>
    <dbReference type="NCBI Taxonomy" id="96803"/>
    <lineage>
        <taxon>Eukaryota</taxon>
        <taxon>Metazoa</taxon>
        <taxon>Ecdysozoa</taxon>
        <taxon>Arthropoda</taxon>
        <taxon>Crustacea</taxon>
        <taxon>Multicrustacea</taxon>
        <taxon>Malacostraca</taxon>
        <taxon>Eumalacostraca</taxon>
        <taxon>Peracarida</taxon>
        <taxon>Isopoda</taxon>
        <taxon>Oniscidea</taxon>
        <taxon>Crinocheta</taxon>
        <taxon>Armadillidiidae</taxon>
        <taxon>Armadillidium</taxon>
    </lineage>
</organism>
<gene>
    <name evidence="2" type="ORF">Anas_10779</name>
</gene>
<reference evidence="2 3" key="1">
    <citation type="journal article" date="2019" name="PLoS Biol.">
        <title>Sex chromosomes control vertical transmission of feminizing Wolbachia symbionts in an isopod.</title>
        <authorList>
            <person name="Becking T."/>
            <person name="Chebbi M.A."/>
            <person name="Giraud I."/>
            <person name="Moumen B."/>
            <person name="Laverre T."/>
            <person name="Caubet Y."/>
            <person name="Peccoud J."/>
            <person name="Gilbert C."/>
            <person name="Cordaux R."/>
        </authorList>
    </citation>
    <scope>NUCLEOTIDE SEQUENCE [LARGE SCALE GENOMIC DNA]</scope>
    <source>
        <strain evidence="2">ANa2</strain>
        <tissue evidence="2">Whole body excluding digestive tract and cuticle</tissue>
    </source>
</reference>
<proteinExistence type="predicted"/>
<feature type="compositionally biased region" description="Basic and acidic residues" evidence="1">
    <location>
        <begin position="123"/>
        <end position="136"/>
    </location>
</feature>
<evidence type="ECO:0000313" key="2">
    <source>
        <dbReference type="EMBL" id="KAB7502222.1"/>
    </source>
</evidence>
<feature type="compositionally biased region" description="Low complexity" evidence="1">
    <location>
        <begin position="137"/>
        <end position="153"/>
    </location>
</feature>
<dbReference type="EMBL" id="SEYY01008259">
    <property type="protein sequence ID" value="KAB7502222.1"/>
    <property type="molecule type" value="Genomic_DNA"/>
</dbReference>
<dbReference type="AlphaFoldDB" id="A0A5N5T6U7"/>
<feature type="region of interest" description="Disordered" evidence="1">
    <location>
        <begin position="120"/>
        <end position="153"/>
    </location>
</feature>
<keyword evidence="3" id="KW-1185">Reference proteome</keyword>
<sequence>MKKKSELNMVKSDSIIKGETSSVPFGISDEMRTYILKCAKEILSKFIDKKIKEENLPNVLLSFCKANKLTDIKNDESLDKNLNQHLFLSKECKNRPPDYFYNLLYLYNILTNKTTRLFSEPSENSKDLRTDTHVTSKESGSSSPQSSSSCDQSLVPVQGMGVLKMIYHATD</sequence>
<comment type="caution">
    <text evidence="2">The sequence shown here is derived from an EMBL/GenBank/DDBJ whole genome shotgun (WGS) entry which is preliminary data.</text>
</comment>
<dbReference type="Proteomes" id="UP000326759">
    <property type="component" value="Unassembled WGS sequence"/>
</dbReference>